<accession>A0AAD5XAK7</accession>
<proteinExistence type="predicted"/>
<evidence type="ECO:0000313" key="2">
    <source>
        <dbReference type="Proteomes" id="UP001211907"/>
    </source>
</evidence>
<dbReference type="EMBL" id="JADGJH010001778">
    <property type="protein sequence ID" value="KAJ3110018.1"/>
    <property type="molecule type" value="Genomic_DNA"/>
</dbReference>
<dbReference type="Proteomes" id="UP001211907">
    <property type="component" value="Unassembled WGS sequence"/>
</dbReference>
<dbReference type="AlphaFoldDB" id="A0AAD5XAK7"/>
<name>A0AAD5XAK7_9FUNG</name>
<organism evidence="1 2">
    <name type="scientific">Physocladia obscura</name>
    <dbReference type="NCBI Taxonomy" id="109957"/>
    <lineage>
        <taxon>Eukaryota</taxon>
        <taxon>Fungi</taxon>
        <taxon>Fungi incertae sedis</taxon>
        <taxon>Chytridiomycota</taxon>
        <taxon>Chytridiomycota incertae sedis</taxon>
        <taxon>Chytridiomycetes</taxon>
        <taxon>Chytridiales</taxon>
        <taxon>Chytriomycetaceae</taxon>
        <taxon>Physocladia</taxon>
    </lineage>
</organism>
<comment type="caution">
    <text evidence="1">The sequence shown here is derived from an EMBL/GenBank/DDBJ whole genome shotgun (WGS) entry which is preliminary data.</text>
</comment>
<protein>
    <submittedName>
        <fullName evidence="1">Uncharacterized protein</fullName>
    </submittedName>
</protein>
<sequence length="432" mass="44983">MTLKEHRRQTLHNARNNLSDGLIYIDDIGRVIAVAADGRVAVGGGGGVVVDGGGSLHDACHVCPTLQHVKWYQDKNSNNGSNDHNNVVSFCVCDGAHTLILLSQNNSIAKRVDLTPVINSLTTTDDNNKDGGSNDSGCILLDCAANASSDSVFVLLAITDTLFVVSISCTVVVEAVAADATENGDNKSKNMQDLLVCARMRVSREKLHAAMFVGTDAVALVCIGGAVVEVDNGGGGGSDGGVTAVFGDDGGAVDVAATVTGFGNEDDSDDGEFLVIAENGGTVGTRVVVIPVSSSGGKDVSSKVVDVPGCSVDGIICTISADAVAGVSVKHTATVDAFAYIASSKRDKRFVYVDRDGRFACVVESSRYMYVYGKRPDNDGGDQWVVDLWEGRSEGRGDVRGVQSVDGSGSDVGFGFLVLFEDAIVYIELLVK</sequence>
<evidence type="ECO:0000313" key="1">
    <source>
        <dbReference type="EMBL" id="KAJ3110018.1"/>
    </source>
</evidence>
<reference evidence="1" key="1">
    <citation type="submission" date="2020-05" db="EMBL/GenBank/DDBJ databases">
        <title>Phylogenomic resolution of chytrid fungi.</title>
        <authorList>
            <person name="Stajich J.E."/>
            <person name="Amses K."/>
            <person name="Simmons R."/>
            <person name="Seto K."/>
            <person name="Myers J."/>
            <person name="Bonds A."/>
            <person name="Quandt C.A."/>
            <person name="Barry K."/>
            <person name="Liu P."/>
            <person name="Grigoriev I."/>
            <person name="Longcore J.E."/>
            <person name="James T.Y."/>
        </authorList>
    </citation>
    <scope>NUCLEOTIDE SEQUENCE</scope>
    <source>
        <strain evidence="1">JEL0513</strain>
    </source>
</reference>
<keyword evidence="2" id="KW-1185">Reference proteome</keyword>
<gene>
    <name evidence="1" type="ORF">HK100_003177</name>
</gene>